<dbReference type="EMBL" id="CM044701">
    <property type="protein sequence ID" value="KAI5681506.1"/>
    <property type="molecule type" value="Genomic_DNA"/>
</dbReference>
<name>A0ACC0C9R3_CATRO</name>
<gene>
    <name evidence="1" type="ORF">M9H77_02734</name>
</gene>
<sequence>MLKFDHPGKGKGWSFSSKGPRFDIPWIICWSKSKKISTQRQSWELFEFFNQTEDSYHLVSEKTPYGVLNVLKCIEEEEIMGDLKDTIRILWEKVHEMLKREQIKKASSVEESSRCIELPQAKIEIEGSVEVHVEEEMSK</sequence>
<dbReference type="Proteomes" id="UP001060085">
    <property type="component" value="Linkage Group LG01"/>
</dbReference>
<organism evidence="1 2">
    <name type="scientific">Catharanthus roseus</name>
    <name type="common">Madagascar periwinkle</name>
    <name type="synonym">Vinca rosea</name>
    <dbReference type="NCBI Taxonomy" id="4058"/>
    <lineage>
        <taxon>Eukaryota</taxon>
        <taxon>Viridiplantae</taxon>
        <taxon>Streptophyta</taxon>
        <taxon>Embryophyta</taxon>
        <taxon>Tracheophyta</taxon>
        <taxon>Spermatophyta</taxon>
        <taxon>Magnoliopsida</taxon>
        <taxon>eudicotyledons</taxon>
        <taxon>Gunneridae</taxon>
        <taxon>Pentapetalae</taxon>
        <taxon>asterids</taxon>
        <taxon>lamiids</taxon>
        <taxon>Gentianales</taxon>
        <taxon>Apocynaceae</taxon>
        <taxon>Rauvolfioideae</taxon>
        <taxon>Vinceae</taxon>
        <taxon>Catharanthinae</taxon>
        <taxon>Catharanthus</taxon>
    </lineage>
</organism>
<keyword evidence="2" id="KW-1185">Reference proteome</keyword>
<evidence type="ECO:0000313" key="2">
    <source>
        <dbReference type="Proteomes" id="UP001060085"/>
    </source>
</evidence>
<accession>A0ACC0C9R3</accession>
<proteinExistence type="predicted"/>
<comment type="caution">
    <text evidence="1">The sequence shown here is derived from an EMBL/GenBank/DDBJ whole genome shotgun (WGS) entry which is preliminary data.</text>
</comment>
<protein>
    <submittedName>
        <fullName evidence="1">Uncharacterized protein</fullName>
    </submittedName>
</protein>
<reference evidence="2" key="1">
    <citation type="journal article" date="2023" name="Nat. Plants">
        <title>Single-cell RNA sequencing provides a high-resolution roadmap for understanding the multicellular compartmentation of specialized metabolism.</title>
        <authorList>
            <person name="Sun S."/>
            <person name="Shen X."/>
            <person name="Li Y."/>
            <person name="Li Y."/>
            <person name="Wang S."/>
            <person name="Li R."/>
            <person name="Zhang H."/>
            <person name="Shen G."/>
            <person name="Guo B."/>
            <person name="Wei J."/>
            <person name="Xu J."/>
            <person name="St-Pierre B."/>
            <person name="Chen S."/>
            <person name="Sun C."/>
        </authorList>
    </citation>
    <scope>NUCLEOTIDE SEQUENCE [LARGE SCALE GENOMIC DNA]</scope>
</reference>
<evidence type="ECO:0000313" key="1">
    <source>
        <dbReference type="EMBL" id="KAI5681506.1"/>
    </source>
</evidence>